<name>A0A314YQY3_PRUYE</name>
<evidence type="ECO:0000313" key="2">
    <source>
        <dbReference type="EMBL" id="PQQ10772.1"/>
    </source>
</evidence>
<organism evidence="2 3">
    <name type="scientific">Prunus yedoensis var. nudiflora</name>
    <dbReference type="NCBI Taxonomy" id="2094558"/>
    <lineage>
        <taxon>Eukaryota</taxon>
        <taxon>Viridiplantae</taxon>
        <taxon>Streptophyta</taxon>
        <taxon>Embryophyta</taxon>
        <taxon>Tracheophyta</taxon>
        <taxon>Spermatophyta</taxon>
        <taxon>Magnoliopsida</taxon>
        <taxon>eudicotyledons</taxon>
        <taxon>Gunneridae</taxon>
        <taxon>Pentapetalae</taxon>
        <taxon>rosids</taxon>
        <taxon>fabids</taxon>
        <taxon>Rosales</taxon>
        <taxon>Rosaceae</taxon>
        <taxon>Amygdaloideae</taxon>
        <taxon>Amygdaleae</taxon>
        <taxon>Prunus</taxon>
    </lineage>
</organism>
<dbReference type="Proteomes" id="UP000250321">
    <property type="component" value="Unassembled WGS sequence"/>
</dbReference>
<protein>
    <submittedName>
        <fullName evidence="2">Neurofilament medium polypeptide</fullName>
    </submittedName>
</protein>
<dbReference type="EMBL" id="PJQY01000469">
    <property type="protein sequence ID" value="PQQ10772.1"/>
    <property type="molecule type" value="Genomic_DNA"/>
</dbReference>
<keyword evidence="1" id="KW-0812">Transmembrane</keyword>
<evidence type="ECO:0000256" key="1">
    <source>
        <dbReference type="SAM" id="Phobius"/>
    </source>
</evidence>
<keyword evidence="3" id="KW-1185">Reference proteome</keyword>
<proteinExistence type="predicted"/>
<dbReference type="PANTHER" id="PTHR33700">
    <property type="entry name" value="MYB-LIKE PROTEIN X"/>
    <property type="match status" value="1"/>
</dbReference>
<dbReference type="OrthoDB" id="1928179at2759"/>
<evidence type="ECO:0000313" key="3">
    <source>
        <dbReference type="Proteomes" id="UP000250321"/>
    </source>
</evidence>
<dbReference type="AlphaFoldDB" id="A0A314YQY3"/>
<sequence length="63" mass="7342">MLKQSPSRNQRSKGFKVKHALQMFLLLAICIWLLYQLKHSHDKKAYEESSAKISGKMQNGHEK</sequence>
<feature type="transmembrane region" description="Helical" evidence="1">
    <location>
        <begin position="20"/>
        <end position="37"/>
    </location>
</feature>
<keyword evidence="1" id="KW-1133">Transmembrane helix</keyword>
<comment type="caution">
    <text evidence="2">The sequence shown here is derived from an EMBL/GenBank/DDBJ whole genome shotgun (WGS) entry which is preliminary data.</text>
</comment>
<accession>A0A314YQY3</accession>
<reference evidence="2 3" key="1">
    <citation type="submission" date="2018-02" db="EMBL/GenBank/DDBJ databases">
        <title>Draft genome of wild Prunus yedoensis var. nudiflora.</title>
        <authorList>
            <person name="Baek S."/>
            <person name="Kim J.-H."/>
            <person name="Choi K."/>
            <person name="Kim G.-B."/>
            <person name="Cho A."/>
            <person name="Jang H."/>
            <person name="Shin C.-H."/>
            <person name="Yu H.-J."/>
            <person name="Mun J.-H."/>
        </authorList>
    </citation>
    <scope>NUCLEOTIDE SEQUENCE [LARGE SCALE GENOMIC DNA]</scope>
    <source>
        <strain evidence="3">cv. Jeju island</strain>
        <tissue evidence="2">Leaf</tissue>
    </source>
</reference>
<keyword evidence="1" id="KW-0472">Membrane</keyword>
<gene>
    <name evidence="2" type="ORF">Pyn_26496</name>
</gene>
<dbReference type="STRING" id="2094558.A0A314YQY3"/>
<dbReference type="PANTHER" id="PTHR33700:SF25">
    <property type="entry name" value="TRANSMEMBRANE PROTEIN"/>
    <property type="match status" value="1"/>
</dbReference>